<keyword evidence="4" id="KW-1185">Reference proteome</keyword>
<evidence type="ECO:0000259" key="2">
    <source>
        <dbReference type="PROSITE" id="PS50991"/>
    </source>
</evidence>
<dbReference type="Proteomes" id="UP000738349">
    <property type="component" value="Unassembled WGS sequence"/>
</dbReference>
<comment type="caution">
    <text evidence="3">The sequence shown here is derived from an EMBL/GenBank/DDBJ whole genome shotgun (WGS) entry which is preliminary data.</text>
</comment>
<dbReference type="Gene3D" id="1.10.238.260">
    <property type="match status" value="1"/>
</dbReference>
<reference evidence="3" key="1">
    <citation type="journal article" date="2021" name="Nat. Commun.">
        <title>Genetic determinants of endophytism in the Arabidopsis root mycobiome.</title>
        <authorList>
            <person name="Mesny F."/>
            <person name="Miyauchi S."/>
            <person name="Thiergart T."/>
            <person name="Pickel B."/>
            <person name="Atanasova L."/>
            <person name="Karlsson M."/>
            <person name="Huettel B."/>
            <person name="Barry K.W."/>
            <person name="Haridas S."/>
            <person name="Chen C."/>
            <person name="Bauer D."/>
            <person name="Andreopoulos W."/>
            <person name="Pangilinan J."/>
            <person name="LaButti K."/>
            <person name="Riley R."/>
            <person name="Lipzen A."/>
            <person name="Clum A."/>
            <person name="Drula E."/>
            <person name="Henrissat B."/>
            <person name="Kohler A."/>
            <person name="Grigoriev I.V."/>
            <person name="Martin F.M."/>
            <person name="Hacquard S."/>
        </authorList>
    </citation>
    <scope>NUCLEOTIDE SEQUENCE</scope>
    <source>
        <strain evidence="3">MPI-CAGE-AT-0147</strain>
    </source>
</reference>
<sequence length="228" mass="25618">TPRQVYDFVHTLRGAVKADIQCHVHNDAGCAIANAHTHLQAGVTHIDTSEPEIGERSGINPLGGLMARTIVSWPDYVTSRYKPKKIKAMNDCVVESEDEPRAIVNVPFNNPITGFCAFTHNIGVHSKAILNNFSTYENLKSEDLGLNRYVSFASRRIGWNAIKSRVELLGLNMTDDQFCVRLFTGTNIYCHYTGCQKQTRRSRLSKWPTRLLAVNDTGSITRSFYLEI</sequence>
<feature type="non-terminal residue" evidence="3">
    <location>
        <position position="228"/>
    </location>
</feature>
<dbReference type="EMBL" id="JAGMUV010000003">
    <property type="protein sequence ID" value="KAH7166281.1"/>
    <property type="molecule type" value="Genomic_DNA"/>
</dbReference>
<evidence type="ECO:0000313" key="4">
    <source>
        <dbReference type="Proteomes" id="UP000738349"/>
    </source>
</evidence>
<dbReference type="PANTHER" id="PTHR10277:SF48">
    <property type="entry name" value="HOMOCITRATE SYNTHASE, CYTOSOLIC ISOZYME-RELATED"/>
    <property type="match status" value="1"/>
</dbReference>
<evidence type="ECO:0000313" key="3">
    <source>
        <dbReference type="EMBL" id="KAH7166281.1"/>
    </source>
</evidence>
<gene>
    <name evidence="3" type="ORF">EDB81DRAFT_641397</name>
</gene>
<dbReference type="PROSITE" id="PS00816">
    <property type="entry name" value="AIPM_HOMOCIT_SYNTH_2"/>
    <property type="match status" value="1"/>
</dbReference>
<name>A0A9P9JGF8_9HYPO</name>
<dbReference type="Pfam" id="PF22617">
    <property type="entry name" value="HCS_D2"/>
    <property type="match status" value="1"/>
</dbReference>
<proteinExistence type="predicted"/>
<dbReference type="Gene3D" id="3.20.20.70">
    <property type="entry name" value="Aldolase class I"/>
    <property type="match status" value="1"/>
</dbReference>
<feature type="domain" description="Pyruvate carboxyltransferase" evidence="2">
    <location>
        <begin position="1"/>
        <end position="87"/>
    </location>
</feature>
<dbReference type="Pfam" id="PF00682">
    <property type="entry name" value="HMGL-like"/>
    <property type="match status" value="1"/>
</dbReference>
<dbReference type="GO" id="GO:0005739">
    <property type="term" value="C:mitochondrion"/>
    <property type="evidence" value="ECO:0007669"/>
    <property type="project" value="TreeGrafter"/>
</dbReference>
<accession>A0A9P9JGF8</accession>
<evidence type="ECO:0000256" key="1">
    <source>
        <dbReference type="ARBA" id="ARBA00022679"/>
    </source>
</evidence>
<protein>
    <recommendedName>
        <fullName evidence="2">Pyruvate carboxyltransferase domain-containing protein</fullName>
    </recommendedName>
</protein>
<dbReference type="InterPro" id="IPR013785">
    <property type="entry name" value="Aldolase_TIM"/>
</dbReference>
<keyword evidence="1" id="KW-0808">Transferase</keyword>
<dbReference type="InterPro" id="IPR054691">
    <property type="entry name" value="LeuA/HCS_post-cat"/>
</dbReference>
<dbReference type="GO" id="GO:0004410">
    <property type="term" value="F:homocitrate synthase activity"/>
    <property type="evidence" value="ECO:0007669"/>
    <property type="project" value="TreeGrafter"/>
</dbReference>
<dbReference type="OrthoDB" id="2015253at2759"/>
<dbReference type="SUPFAM" id="SSF51569">
    <property type="entry name" value="Aldolase"/>
    <property type="match status" value="1"/>
</dbReference>
<dbReference type="GO" id="GO:0019878">
    <property type="term" value="P:lysine biosynthetic process via aminoadipic acid"/>
    <property type="evidence" value="ECO:0007669"/>
    <property type="project" value="TreeGrafter"/>
</dbReference>
<dbReference type="InterPro" id="IPR050073">
    <property type="entry name" value="2-IPM_HCS-like"/>
</dbReference>
<organism evidence="3 4">
    <name type="scientific">Dactylonectria macrodidyma</name>
    <dbReference type="NCBI Taxonomy" id="307937"/>
    <lineage>
        <taxon>Eukaryota</taxon>
        <taxon>Fungi</taxon>
        <taxon>Dikarya</taxon>
        <taxon>Ascomycota</taxon>
        <taxon>Pezizomycotina</taxon>
        <taxon>Sordariomycetes</taxon>
        <taxon>Hypocreomycetidae</taxon>
        <taxon>Hypocreales</taxon>
        <taxon>Nectriaceae</taxon>
        <taxon>Dactylonectria</taxon>
    </lineage>
</organism>
<dbReference type="AlphaFoldDB" id="A0A9P9JGF8"/>
<dbReference type="InterPro" id="IPR002034">
    <property type="entry name" value="AIPM/Hcit_synth_CS"/>
</dbReference>
<dbReference type="PROSITE" id="PS50991">
    <property type="entry name" value="PYR_CT"/>
    <property type="match status" value="1"/>
</dbReference>
<dbReference type="InterPro" id="IPR000891">
    <property type="entry name" value="PYR_CT"/>
</dbReference>
<dbReference type="PANTHER" id="PTHR10277">
    <property type="entry name" value="HOMOCITRATE SYNTHASE-RELATED"/>
    <property type="match status" value="1"/>
</dbReference>